<protein>
    <recommendedName>
        <fullName evidence="2">Protein CbrA</fullName>
    </recommendedName>
</protein>
<dbReference type="OrthoDB" id="5652862at2"/>
<comment type="similarity">
    <text evidence="1">Belongs to the CbrA family.</text>
</comment>
<dbReference type="Pfam" id="PF01494">
    <property type="entry name" value="FAD_binding_3"/>
    <property type="match status" value="1"/>
</dbReference>
<dbReference type="SUPFAM" id="SSF51905">
    <property type="entry name" value="FAD/NAD(P)-binding domain"/>
    <property type="match status" value="1"/>
</dbReference>
<gene>
    <name evidence="4" type="ORF">Ljam_1907</name>
</gene>
<dbReference type="Gene3D" id="3.50.50.60">
    <property type="entry name" value="FAD/NAD(P)-binding domain"/>
    <property type="match status" value="1"/>
</dbReference>
<dbReference type="PANTHER" id="PTHR42685:SF22">
    <property type="entry name" value="CONDITIONED MEDIUM FACTOR RECEPTOR 1"/>
    <property type="match status" value="1"/>
</dbReference>
<organism evidence="4 5">
    <name type="scientific">Legionella jamestowniensis</name>
    <dbReference type="NCBI Taxonomy" id="455"/>
    <lineage>
        <taxon>Bacteria</taxon>
        <taxon>Pseudomonadati</taxon>
        <taxon>Pseudomonadota</taxon>
        <taxon>Gammaproteobacteria</taxon>
        <taxon>Legionellales</taxon>
        <taxon>Legionellaceae</taxon>
        <taxon>Legionella</taxon>
    </lineage>
</organism>
<dbReference type="PRINTS" id="PR00420">
    <property type="entry name" value="RNGMNOXGNASE"/>
</dbReference>
<dbReference type="InterPro" id="IPR050407">
    <property type="entry name" value="Geranylgeranyl_reductase"/>
</dbReference>
<feature type="domain" description="FAD-binding" evidence="3">
    <location>
        <begin position="5"/>
        <end position="319"/>
    </location>
</feature>
<name>A0A0W0UIM1_9GAMM</name>
<evidence type="ECO:0000313" key="4">
    <source>
        <dbReference type="EMBL" id="KTD07712.1"/>
    </source>
</evidence>
<dbReference type="PANTHER" id="PTHR42685">
    <property type="entry name" value="GERANYLGERANYL DIPHOSPHATE REDUCTASE"/>
    <property type="match status" value="1"/>
</dbReference>
<dbReference type="InterPro" id="IPR002938">
    <property type="entry name" value="FAD-bd"/>
</dbReference>
<reference evidence="4 5" key="1">
    <citation type="submission" date="2015-11" db="EMBL/GenBank/DDBJ databases">
        <title>Genomic analysis of 38 Legionella species identifies large and diverse effector repertoires.</title>
        <authorList>
            <person name="Burstein D."/>
            <person name="Amaro F."/>
            <person name="Zusman T."/>
            <person name="Lifshitz Z."/>
            <person name="Cohen O."/>
            <person name="Gilbert J.A."/>
            <person name="Pupko T."/>
            <person name="Shuman H.A."/>
            <person name="Segal G."/>
        </authorList>
    </citation>
    <scope>NUCLEOTIDE SEQUENCE [LARGE SCALE GENOMIC DNA]</scope>
    <source>
        <strain evidence="4 5">JA-26-G1-E2</strain>
    </source>
</reference>
<sequence>MDCDFDAIIIGGGPAGATAALLLARLGWSVALIEKNTFPRPKVCGEFISATNFPLLMNLGLMDFYQQQAGPSIKRVGWFGGEKSLTATMPAVNHSCGQWGRALGREYLDTVLLNEAKKAGVTIWQPCTAQQIMDKKNYFVCLIETKKDLQELTARTVVIAQGSWEKAIIKKQQTPHKNLDLLAFKTHFRETTLEEDLMALISFPGGYGGLVHSDNDRVSLSCCIRRDMLQKIRANHPGQSASEVLLEHLFLTCRGAEQVLASAKQEENWLSIGPLRPGIRYCYGNGLFYVGNIAGEAHPIIAEGISMAMQSAWLLAITLSKGPANSRTDLINRGVDYSKKWHQQFTLRIRAAAFFAHLTYHPRSMRLLLPLVARFPELLTFGATLSGKKRQLQLLS</sequence>
<evidence type="ECO:0000256" key="2">
    <source>
        <dbReference type="ARBA" id="ARBA00040363"/>
    </source>
</evidence>
<dbReference type="PATRIC" id="fig|455.5.peg.2007"/>
<dbReference type="STRING" id="455.Ljam_1907"/>
<dbReference type="AlphaFoldDB" id="A0A0W0UIM1"/>
<evidence type="ECO:0000256" key="1">
    <source>
        <dbReference type="ARBA" id="ARBA00038079"/>
    </source>
</evidence>
<evidence type="ECO:0000259" key="3">
    <source>
        <dbReference type="Pfam" id="PF01494"/>
    </source>
</evidence>
<dbReference type="Proteomes" id="UP000054715">
    <property type="component" value="Unassembled WGS sequence"/>
</dbReference>
<evidence type="ECO:0000313" key="5">
    <source>
        <dbReference type="Proteomes" id="UP000054715"/>
    </source>
</evidence>
<dbReference type="RefSeq" id="WP_058449806.1">
    <property type="nucleotide sequence ID" value="NZ_CAAAJF010000002.1"/>
</dbReference>
<dbReference type="GO" id="GO:0071949">
    <property type="term" value="F:FAD binding"/>
    <property type="evidence" value="ECO:0007669"/>
    <property type="project" value="InterPro"/>
</dbReference>
<comment type="caution">
    <text evidence="4">The sequence shown here is derived from an EMBL/GenBank/DDBJ whole genome shotgun (WGS) entry which is preliminary data.</text>
</comment>
<dbReference type="InterPro" id="IPR036188">
    <property type="entry name" value="FAD/NAD-bd_sf"/>
</dbReference>
<proteinExistence type="inferred from homology"/>
<dbReference type="EMBL" id="LNYG01000013">
    <property type="protein sequence ID" value="KTD07712.1"/>
    <property type="molecule type" value="Genomic_DNA"/>
</dbReference>
<accession>A0A0W0UIM1</accession>